<dbReference type="RefSeq" id="WP_016277981.1">
    <property type="nucleotide sequence ID" value="NZ_CAONFL010000040.1"/>
</dbReference>
<keyword evidence="1" id="KW-1133">Transmembrane helix</keyword>
<dbReference type="STRING" id="1235788.C802_03706"/>
<dbReference type="HOGENOM" id="CLU_645059_0_0_10"/>
<keyword evidence="1" id="KW-0812">Transmembrane</keyword>
<organism evidence="2 3">
    <name type="scientific">Phocaeicola sartorii</name>
    <dbReference type="NCBI Taxonomy" id="671267"/>
    <lineage>
        <taxon>Bacteria</taxon>
        <taxon>Pseudomonadati</taxon>
        <taxon>Bacteroidota</taxon>
        <taxon>Bacteroidia</taxon>
        <taxon>Bacteroidales</taxon>
        <taxon>Bacteroidaceae</taxon>
        <taxon>Phocaeicola</taxon>
    </lineage>
</organism>
<feature type="transmembrane region" description="Helical" evidence="1">
    <location>
        <begin position="110"/>
        <end position="135"/>
    </location>
</feature>
<feature type="transmembrane region" description="Helical" evidence="1">
    <location>
        <begin position="335"/>
        <end position="357"/>
    </location>
</feature>
<dbReference type="Proteomes" id="UP000014200">
    <property type="component" value="Unassembled WGS sequence"/>
</dbReference>
<evidence type="ECO:0000313" key="2">
    <source>
        <dbReference type="EMBL" id="EOS09593.1"/>
    </source>
</evidence>
<accession>R9I002</accession>
<feature type="transmembrane region" description="Helical" evidence="1">
    <location>
        <begin position="45"/>
        <end position="62"/>
    </location>
</feature>
<feature type="transmembrane region" description="Helical" evidence="1">
    <location>
        <begin position="400"/>
        <end position="418"/>
    </location>
</feature>
<feature type="transmembrane region" description="Helical" evidence="1">
    <location>
        <begin position="231"/>
        <end position="251"/>
    </location>
</feature>
<dbReference type="OrthoDB" id="928337at2"/>
<dbReference type="GeneID" id="82154336"/>
<feature type="transmembrane region" description="Helical" evidence="1">
    <location>
        <begin position="16"/>
        <end position="33"/>
    </location>
</feature>
<evidence type="ECO:0008006" key="4">
    <source>
        <dbReference type="Google" id="ProtNLM"/>
    </source>
</evidence>
<feature type="transmembrane region" description="Helical" evidence="1">
    <location>
        <begin position="200"/>
        <end position="219"/>
    </location>
</feature>
<dbReference type="AlphaFoldDB" id="R9I002"/>
<keyword evidence="1" id="KW-0472">Membrane</keyword>
<proteinExistence type="predicted"/>
<name>R9I002_9BACT</name>
<gene>
    <name evidence="2" type="ORF">C802_03706</name>
</gene>
<evidence type="ECO:0000313" key="3">
    <source>
        <dbReference type="Proteomes" id="UP000014200"/>
    </source>
</evidence>
<sequence length="430" mass="50190">MSYYDFTTFLMENLDLFIYIFFLSLFFIGCLFWKHYLSIWDPFTISVLASTAGFSVVQLLYIQEEIEWYYYVHYLLTQTAFWIGFLWFNKRIQIKVILHRSKIKYRYFRIYVLLVCSYLLLNLIGYITAGIPIFAEYRLGAIGIGGGFGIVTRALSIIQIFVIYFTYYYLFSKNEFIRRVALFSLMLILLVSFLSGAKSAFLNLLTILFLFYILNRDLYYRQFLFFKRYSLLFFVGCFLAALVVIIVQTQGSMQNAFSLMLFRIVSYGDTYYMAYPNANIESLTSEGCFSFIFGDLLRTIRVIPSNGYLGMGYELYDIANGTVGALAGPNPRHNVIGYVSLGYWGSILFSFCGGLFLKLMRYRIFNCYYLSEYKKIFCILFYKIAVGFETDAPRCFTDVTNFLLFVPLILCLDSLLNLNKKIRLSSVLLR</sequence>
<comment type="caution">
    <text evidence="2">The sequence shown here is derived from an EMBL/GenBank/DDBJ whole genome shotgun (WGS) entry which is preliminary data.</text>
</comment>
<feature type="transmembrane region" description="Helical" evidence="1">
    <location>
        <begin position="369"/>
        <end position="388"/>
    </location>
</feature>
<dbReference type="PATRIC" id="fig|1235788.3.peg.3798"/>
<feature type="transmembrane region" description="Helical" evidence="1">
    <location>
        <begin position="141"/>
        <end position="164"/>
    </location>
</feature>
<reference evidence="2 3" key="1">
    <citation type="submission" date="2013-04" db="EMBL/GenBank/DDBJ databases">
        <title>The Genome Sequence of Bacteroides massiliensis dnLKV3.</title>
        <authorList>
            <consortium name="The Broad Institute Genomics Platform"/>
            <consortium name="The Broad Institute Genome Sequencing Center for Infectious Disease"/>
            <person name="Earl A."/>
            <person name="Xavier R."/>
            <person name="Kuhn K."/>
            <person name="Stappenbeck T."/>
            <person name="Walker B."/>
            <person name="Young S."/>
            <person name="Zeng Q."/>
            <person name="Gargeya S."/>
            <person name="Fitzgerald M."/>
            <person name="Haas B."/>
            <person name="Abouelleil A."/>
            <person name="Allen A.W."/>
            <person name="Alvarado L."/>
            <person name="Arachchi H.M."/>
            <person name="Berlin A.M."/>
            <person name="Chapman S.B."/>
            <person name="Gainer-Dewar J."/>
            <person name="Goldberg J."/>
            <person name="Griggs A."/>
            <person name="Gujja S."/>
            <person name="Hansen M."/>
            <person name="Howarth C."/>
            <person name="Imamovic A."/>
            <person name="Ireland A."/>
            <person name="Larimer J."/>
            <person name="McCowan C."/>
            <person name="Murphy C."/>
            <person name="Pearson M."/>
            <person name="Poon T.W."/>
            <person name="Priest M."/>
            <person name="Roberts A."/>
            <person name="Saif S."/>
            <person name="Shea T."/>
            <person name="Sisk P."/>
            <person name="Sykes S."/>
            <person name="Wortman J."/>
            <person name="Nusbaum C."/>
            <person name="Birren B."/>
        </authorList>
    </citation>
    <scope>NUCLEOTIDE SEQUENCE [LARGE SCALE GENOMIC DNA]</scope>
    <source>
        <strain evidence="3">dnLKV3</strain>
    </source>
</reference>
<dbReference type="EMBL" id="ASSP01000022">
    <property type="protein sequence ID" value="EOS09593.1"/>
    <property type="molecule type" value="Genomic_DNA"/>
</dbReference>
<evidence type="ECO:0000256" key="1">
    <source>
        <dbReference type="SAM" id="Phobius"/>
    </source>
</evidence>
<feature type="transmembrane region" description="Helical" evidence="1">
    <location>
        <begin position="68"/>
        <end position="89"/>
    </location>
</feature>
<feature type="transmembrane region" description="Helical" evidence="1">
    <location>
        <begin position="176"/>
        <end position="194"/>
    </location>
</feature>
<keyword evidence="3" id="KW-1185">Reference proteome</keyword>
<protein>
    <recommendedName>
        <fullName evidence="4">Oligosaccharide repeat unit polymerase</fullName>
    </recommendedName>
</protein>